<dbReference type="STRING" id="1051616.A0A3M9Y0V0"/>
<dbReference type="CDD" id="cd00067">
    <property type="entry name" value="GAL4"/>
    <property type="match status" value="1"/>
</dbReference>
<feature type="region of interest" description="Disordered" evidence="2">
    <location>
        <begin position="559"/>
        <end position="613"/>
    </location>
</feature>
<feature type="compositionally biased region" description="Low complexity" evidence="2">
    <location>
        <begin position="603"/>
        <end position="613"/>
    </location>
</feature>
<dbReference type="InterPro" id="IPR036864">
    <property type="entry name" value="Zn2-C6_fun-type_DNA-bd_sf"/>
</dbReference>
<feature type="region of interest" description="Disordered" evidence="2">
    <location>
        <begin position="456"/>
        <end position="477"/>
    </location>
</feature>
<dbReference type="Pfam" id="PF00172">
    <property type="entry name" value="Zn_clus"/>
    <property type="match status" value="1"/>
</dbReference>
<dbReference type="Gene3D" id="4.10.240.10">
    <property type="entry name" value="Zn(2)-C6 fungal-type DNA-binding domain"/>
    <property type="match status" value="1"/>
</dbReference>
<dbReference type="EMBL" id="RBVV01000137">
    <property type="protein sequence ID" value="RNJ53526.1"/>
    <property type="molecule type" value="Genomic_DNA"/>
</dbReference>
<dbReference type="GeneID" id="39605420"/>
<protein>
    <recommendedName>
        <fullName evidence="3">Zn(2)-C6 fungal-type domain-containing protein</fullName>
    </recommendedName>
</protein>
<comment type="caution">
    <text evidence="4">The sequence shown here is derived from an EMBL/GenBank/DDBJ whole genome shotgun (WGS) entry which is preliminary data.</text>
</comment>
<dbReference type="PANTHER" id="PTHR47784:SF7">
    <property type="entry name" value="ZN(II)2CYS6 TRANSCRIPTION FACTOR (EUROFUNG)"/>
    <property type="match status" value="1"/>
</dbReference>
<feature type="domain" description="Zn(2)-C6 fungal-type" evidence="3">
    <location>
        <begin position="88"/>
        <end position="118"/>
    </location>
</feature>
<evidence type="ECO:0000259" key="3">
    <source>
        <dbReference type="PROSITE" id="PS50048"/>
    </source>
</evidence>
<dbReference type="InterPro" id="IPR053157">
    <property type="entry name" value="Sterol_Uptake_Regulator"/>
</dbReference>
<dbReference type="PANTHER" id="PTHR47784">
    <property type="entry name" value="STEROL UPTAKE CONTROL PROTEIN 2"/>
    <property type="match status" value="1"/>
</dbReference>
<dbReference type="GO" id="GO:0001228">
    <property type="term" value="F:DNA-binding transcription activator activity, RNA polymerase II-specific"/>
    <property type="evidence" value="ECO:0007669"/>
    <property type="project" value="TreeGrafter"/>
</dbReference>
<dbReference type="PROSITE" id="PS50048">
    <property type="entry name" value="ZN2_CY6_FUNGAL_2"/>
    <property type="match status" value="1"/>
</dbReference>
<dbReference type="AlphaFoldDB" id="A0A3M9Y0V0"/>
<dbReference type="InterPro" id="IPR001138">
    <property type="entry name" value="Zn2Cys6_DnaBD"/>
</dbReference>
<dbReference type="SUPFAM" id="SSF57701">
    <property type="entry name" value="Zn2/Cys6 DNA-binding domain"/>
    <property type="match status" value="1"/>
</dbReference>
<keyword evidence="1" id="KW-0539">Nucleus</keyword>
<dbReference type="Pfam" id="PF11951">
    <property type="entry name" value="Fungal_trans_2"/>
    <property type="match status" value="1"/>
</dbReference>
<evidence type="ECO:0000313" key="5">
    <source>
        <dbReference type="Proteomes" id="UP000267145"/>
    </source>
</evidence>
<evidence type="ECO:0000313" key="4">
    <source>
        <dbReference type="EMBL" id="RNJ53526.1"/>
    </source>
</evidence>
<dbReference type="PROSITE" id="PS00463">
    <property type="entry name" value="ZN2_CY6_FUNGAL_1"/>
    <property type="match status" value="1"/>
</dbReference>
<reference evidence="4 5" key="1">
    <citation type="submission" date="2018-10" db="EMBL/GenBank/DDBJ databases">
        <title>Genome sequence of Verticillium nonalfalfae VnAa140.</title>
        <authorList>
            <person name="Stajich J.E."/>
            <person name="Kasson M.T."/>
        </authorList>
    </citation>
    <scope>NUCLEOTIDE SEQUENCE [LARGE SCALE GENOMIC DNA]</scope>
    <source>
        <strain evidence="4 5">VnAa140</strain>
    </source>
</reference>
<name>A0A3M9Y0V0_9PEZI</name>
<proteinExistence type="predicted"/>
<evidence type="ECO:0000256" key="1">
    <source>
        <dbReference type="ARBA" id="ARBA00023242"/>
    </source>
</evidence>
<sequence length="781" mass="84902">MDSTQPQMPALLPITMAVPPDDFDYGAFLDGDIEFGISDEYLNASGSDPDSALNLSSSSVEFRSSDTTVVPSTQKKLERRGHTKSRRGCFNCKRRRIKCQETHPACGHCRKSGLQCEYPSLPQITHQPQHKIPIFTMEDMRFFQHFLLQCYPHHPLGNENVWTHEVPCLSQTHPYLMHAILGLAACELRSQDPSVLPQAMVHRTKAIRAMKKSLAGLPRRGLTHEQANALISACFALTFQSVLLEDGMPEYMAFIRGIVVVGMQMATRRIRPIFSNIMEEDANALMQPVMEKLAPLPRAWVDGAVAGIENLAPLCGAPDSTAAEYHARLLDMAVTLRRSSWEGYQCMKAHYGWWIMLPHERFQLVVDRGSQVMMLLAAHWIALKQIMAEITLHEYDVRQKAPADRDHTEEGMLRWLRHLNRQVDAAHGNYNAWPEWSQAEDDPSVTMSTATGAPPCYTPTARRPSTASSTPSLPAYSSPAMACRQQQPFTPTTTLKIINPGKPTISLPGPPAPHPIPVHDAAAPPGAPAKYISLRASRRSGTATLVPGHDTSAPALATTSYRFGPRRPPTLTLHGHGHGLPPDPDPDRRALSSSEAARGRVGRGQAAAATAATGARDFATELTAPALSRTTTLDSPLGRFRWRYPSRAETTRGDHGQGERHDGRARLVLERVVPPAAGKGGRAGGAGHIVGCLVRGRGAAAGEGGDLQLDLAAADEAVAEALLSAGGHGVADEKEREKEKMAARDVLELVAVASCIAMLKREVDRLRLRQGLVLAGAAGGS</sequence>
<organism evidence="4 5">
    <name type="scientific">Verticillium nonalfalfae</name>
    <dbReference type="NCBI Taxonomy" id="1051616"/>
    <lineage>
        <taxon>Eukaryota</taxon>
        <taxon>Fungi</taxon>
        <taxon>Dikarya</taxon>
        <taxon>Ascomycota</taxon>
        <taxon>Pezizomycotina</taxon>
        <taxon>Sordariomycetes</taxon>
        <taxon>Hypocreomycetidae</taxon>
        <taxon>Glomerellales</taxon>
        <taxon>Plectosphaerellaceae</taxon>
        <taxon>Verticillium</taxon>
    </lineage>
</organism>
<dbReference type="GO" id="GO:0008270">
    <property type="term" value="F:zinc ion binding"/>
    <property type="evidence" value="ECO:0007669"/>
    <property type="project" value="InterPro"/>
</dbReference>
<dbReference type="RefSeq" id="XP_028491684.1">
    <property type="nucleotide sequence ID" value="XM_028635952.1"/>
</dbReference>
<dbReference type="SMART" id="SM00066">
    <property type="entry name" value="GAL4"/>
    <property type="match status" value="1"/>
</dbReference>
<gene>
    <name evidence="4" type="ORF">D7B24_001731</name>
</gene>
<accession>A0A3M9Y0V0</accession>
<feature type="compositionally biased region" description="Low complexity" evidence="2">
    <location>
        <begin position="458"/>
        <end position="477"/>
    </location>
</feature>
<dbReference type="InterPro" id="IPR021858">
    <property type="entry name" value="Fun_TF"/>
</dbReference>
<evidence type="ECO:0000256" key="2">
    <source>
        <dbReference type="SAM" id="MobiDB-lite"/>
    </source>
</evidence>
<keyword evidence="5" id="KW-1185">Reference proteome</keyword>
<dbReference type="Proteomes" id="UP000267145">
    <property type="component" value="Unassembled WGS sequence"/>
</dbReference>